<gene>
    <name evidence="2" type="ORF">EV191_10682</name>
</gene>
<dbReference type="GO" id="GO:0003677">
    <property type="term" value="F:DNA binding"/>
    <property type="evidence" value="ECO:0007669"/>
    <property type="project" value="InterPro"/>
</dbReference>
<evidence type="ECO:0000259" key="1">
    <source>
        <dbReference type="PROSITE" id="PS50943"/>
    </source>
</evidence>
<accession>A0A4R2QT78</accession>
<dbReference type="Pfam" id="PF13560">
    <property type="entry name" value="HTH_31"/>
    <property type="match status" value="1"/>
</dbReference>
<feature type="domain" description="HTH cro/C1-type" evidence="1">
    <location>
        <begin position="23"/>
        <end position="76"/>
    </location>
</feature>
<organism evidence="2 3">
    <name type="scientific">Tamaricihabitans halophyticus</name>
    <dbReference type="NCBI Taxonomy" id="1262583"/>
    <lineage>
        <taxon>Bacteria</taxon>
        <taxon>Bacillati</taxon>
        <taxon>Actinomycetota</taxon>
        <taxon>Actinomycetes</taxon>
        <taxon>Pseudonocardiales</taxon>
        <taxon>Pseudonocardiaceae</taxon>
        <taxon>Tamaricihabitans</taxon>
    </lineage>
</organism>
<sequence>MVSSAQGRSAQPPFRRRQLGRTLRRLRERVGMTQHEAATRLEFSLSKVSRIESGQRPGLHEFRAMLDIYGLPSGDWEPYLDEYRRAKENGWWRAYGLSDQGYVSMEDEASRVREFQNGFIPGLLQTEAYAEAIFAASGMLRSRHTIENQIAVRMRRQDRLTTQPALRLDTIIDETVLRQRVPPQVMRAQLALIVERSNLPNVRVRVLPRDIEPHDGQYGAFILLDFPEPADPEIAYVEHAFGSVHIEEAEDVRAARLRFDQLAERALGETDSLRLLDRLASRT</sequence>
<dbReference type="RefSeq" id="WP_243658978.1">
    <property type="nucleotide sequence ID" value="NZ_SLXQ01000006.1"/>
</dbReference>
<dbReference type="Gene3D" id="1.10.260.40">
    <property type="entry name" value="lambda repressor-like DNA-binding domains"/>
    <property type="match status" value="1"/>
</dbReference>
<dbReference type="CDD" id="cd00093">
    <property type="entry name" value="HTH_XRE"/>
    <property type="match status" value="1"/>
</dbReference>
<name>A0A4R2QT78_9PSEU</name>
<dbReference type="Proteomes" id="UP000294911">
    <property type="component" value="Unassembled WGS sequence"/>
</dbReference>
<proteinExistence type="predicted"/>
<protein>
    <submittedName>
        <fullName evidence="2">Helix-turn-helix protein</fullName>
    </submittedName>
</protein>
<keyword evidence="3" id="KW-1185">Reference proteome</keyword>
<dbReference type="InterPro" id="IPR043917">
    <property type="entry name" value="DUF5753"/>
</dbReference>
<dbReference type="InterPro" id="IPR001387">
    <property type="entry name" value="Cro/C1-type_HTH"/>
</dbReference>
<evidence type="ECO:0000313" key="3">
    <source>
        <dbReference type="Proteomes" id="UP000294911"/>
    </source>
</evidence>
<dbReference type="Pfam" id="PF19054">
    <property type="entry name" value="DUF5753"/>
    <property type="match status" value="1"/>
</dbReference>
<dbReference type="EMBL" id="SLXQ01000006">
    <property type="protein sequence ID" value="TCP51918.1"/>
    <property type="molecule type" value="Genomic_DNA"/>
</dbReference>
<dbReference type="PROSITE" id="PS50943">
    <property type="entry name" value="HTH_CROC1"/>
    <property type="match status" value="1"/>
</dbReference>
<reference evidence="2 3" key="1">
    <citation type="submission" date="2019-03" db="EMBL/GenBank/DDBJ databases">
        <title>Genomic Encyclopedia of Type Strains, Phase IV (KMG-IV): sequencing the most valuable type-strain genomes for metagenomic binning, comparative biology and taxonomic classification.</title>
        <authorList>
            <person name="Goeker M."/>
        </authorList>
    </citation>
    <scope>NUCLEOTIDE SEQUENCE [LARGE SCALE GENOMIC DNA]</scope>
    <source>
        <strain evidence="2 3">DSM 45765</strain>
    </source>
</reference>
<dbReference type="InterPro" id="IPR010982">
    <property type="entry name" value="Lambda_DNA-bd_dom_sf"/>
</dbReference>
<dbReference type="AlphaFoldDB" id="A0A4R2QT78"/>
<comment type="caution">
    <text evidence="2">The sequence shown here is derived from an EMBL/GenBank/DDBJ whole genome shotgun (WGS) entry which is preliminary data.</text>
</comment>
<dbReference type="SMART" id="SM00530">
    <property type="entry name" value="HTH_XRE"/>
    <property type="match status" value="1"/>
</dbReference>
<dbReference type="SUPFAM" id="SSF47413">
    <property type="entry name" value="lambda repressor-like DNA-binding domains"/>
    <property type="match status" value="1"/>
</dbReference>
<evidence type="ECO:0000313" key="2">
    <source>
        <dbReference type="EMBL" id="TCP51918.1"/>
    </source>
</evidence>